<keyword evidence="2 4" id="KW-0863">Zinc-finger</keyword>
<dbReference type="OrthoDB" id="6270329at2759"/>
<dbReference type="SMART" id="SM00184">
    <property type="entry name" value="RING"/>
    <property type="match status" value="1"/>
</dbReference>
<dbReference type="PANTHER" id="PTHR22791">
    <property type="entry name" value="RING-TYPE DOMAIN-CONTAINING PROTEIN"/>
    <property type="match status" value="1"/>
</dbReference>
<gene>
    <name evidence="6" type="ORF">Anas_11830</name>
</gene>
<dbReference type="InterPro" id="IPR013083">
    <property type="entry name" value="Znf_RING/FYVE/PHD"/>
</dbReference>
<dbReference type="GO" id="GO:0061630">
    <property type="term" value="F:ubiquitin protein ligase activity"/>
    <property type="evidence" value="ECO:0007669"/>
    <property type="project" value="TreeGrafter"/>
</dbReference>
<evidence type="ECO:0000256" key="4">
    <source>
        <dbReference type="PROSITE-ProRule" id="PRU00175"/>
    </source>
</evidence>
<dbReference type="Proteomes" id="UP000326759">
    <property type="component" value="Unassembled WGS sequence"/>
</dbReference>
<evidence type="ECO:0000313" key="6">
    <source>
        <dbReference type="EMBL" id="KAB7505019.1"/>
    </source>
</evidence>
<evidence type="ECO:0000256" key="1">
    <source>
        <dbReference type="ARBA" id="ARBA00022723"/>
    </source>
</evidence>
<dbReference type="PANTHER" id="PTHR22791:SF6">
    <property type="entry name" value="RING-TYPE DOMAIN-CONTAINING PROTEIN"/>
    <property type="match status" value="1"/>
</dbReference>
<keyword evidence="3" id="KW-0862">Zinc</keyword>
<dbReference type="InterPro" id="IPR017907">
    <property type="entry name" value="Znf_RING_CS"/>
</dbReference>
<dbReference type="GO" id="GO:0016567">
    <property type="term" value="P:protein ubiquitination"/>
    <property type="evidence" value="ECO:0007669"/>
    <property type="project" value="TreeGrafter"/>
</dbReference>
<reference evidence="6 7" key="1">
    <citation type="journal article" date="2019" name="PLoS Biol.">
        <title>Sex chromosomes control vertical transmission of feminizing Wolbachia symbionts in an isopod.</title>
        <authorList>
            <person name="Becking T."/>
            <person name="Chebbi M.A."/>
            <person name="Giraud I."/>
            <person name="Moumen B."/>
            <person name="Laverre T."/>
            <person name="Caubet Y."/>
            <person name="Peccoud J."/>
            <person name="Gilbert C."/>
            <person name="Cordaux R."/>
        </authorList>
    </citation>
    <scope>NUCLEOTIDE SEQUENCE [LARGE SCALE GENOMIC DNA]</scope>
    <source>
        <strain evidence="6">ANa2</strain>
        <tissue evidence="6">Whole body excluding digestive tract and cuticle</tissue>
    </source>
</reference>
<sequence length="416" mass="47602">MASIQATKDGMNNILKCSLCSEDYSFSKHSPKILKCGHTYCLVCLYELIRYIQMCPTCNQPVEEPVSNFPTNYVILSDKNYVTPKGLRSMELEIAKIEIENRKSRVANSMTVLNHLSEKLESYTKSLKEWSDVDVDVDVDEDEAHKLEENINTIGKELKEMDIVYYSCFKPHVKATFTLNSYSTKEEFLNQIVVSLYQKKVLYAFNSQWYNKDTYWAKMDYTDGKLCIHSFSDDIPPIPSDLVSFSDLKKCMSCFNFQTFIDIEEEKFICTMIKSSKSTLNFIKLCSGEDGFSFTKLKAEIILGSVYFWCNFNTGKYSLNKTGCLDDYEFLESLQPSRGEISEGKMCIKMCNGKCKIEDVGLPVVNEEIVDTVRVSGKRISPQYTEKYSSVHDSGIYLLFPIDGKSKVSVVKFCSQ</sequence>
<keyword evidence="1" id="KW-0479">Metal-binding</keyword>
<accession>A0A5N5TFQ4</accession>
<dbReference type="AlphaFoldDB" id="A0A5N5TFQ4"/>
<evidence type="ECO:0000259" key="5">
    <source>
        <dbReference type="PROSITE" id="PS50089"/>
    </source>
</evidence>
<keyword evidence="7" id="KW-1185">Reference proteome</keyword>
<comment type="caution">
    <text evidence="6">The sequence shown here is derived from an EMBL/GenBank/DDBJ whole genome shotgun (WGS) entry which is preliminary data.</text>
</comment>
<dbReference type="EMBL" id="SEYY01001974">
    <property type="protein sequence ID" value="KAB7505019.1"/>
    <property type="molecule type" value="Genomic_DNA"/>
</dbReference>
<dbReference type="PROSITE" id="PS00518">
    <property type="entry name" value="ZF_RING_1"/>
    <property type="match status" value="1"/>
</dbReference>
<dbReference type="Gene3D" id="3.30.40.10">
    <property type="entry name" value="Zinc/RING finger domain, C3HC4 (zinc finger)"/>
    <property type="match status" value="1"/>
</dbReference>
<dbReference type="InterPro" id="IPR001841">
    <property type="entry name" value="Znf_RING"/>
</dbReference>
<dbReference type="SUPFAM" id="SSF57850">
    <property type="entry name" value="RING/U-box"/>
    <property type="match status" value="1"/>
</dbReference>
<protein>
    <recommendedName>
        <fullName evidence="5">RING-type domain-containing protein</fullName>
    </recommendedName>
</protein>
<evidence type="ECO:0000256" key="3">
    <source>
        <dbReference type="ARBA" id="ARBA00022833"/>
    </source>
</evidence>
<organism evidence="6 7">
    <name type="scientific">Armadillidium nasatum</name>
    <dbReference type="NCBI Taxonomy" id="96803"/>
    <lineage>
        <taxon>Eukaryota</taxon>
        <taxon>Metazoa</taxon>
        <taxon>Ecdysozoa</taxon>
        <taxon>Arthropoda</taxon>
        <taxon>Crustacea</taxon>
        <taxon>Multicrustacea</taxon>
        <taxon>Malacostraca</taxon>
        <taxon>Eumalacostraca</taxon>
        <taxon>Peracarida</taxon>
        <taxon>Isopoda</taxon>
        <taxon>Oniscidea</taxon>
        <taxon>Crinocheta</taxon>
        <taxon>Armadillidiidae</taxon>
        <taxon>Armadillidium</taxon>
    </lineage>
</organism>
<dbReference type="Pfam" id="PF00097">
    <property type="entry name" value="zf-C3HC4"/>
    <property type="match status" value="1"/>
</dbReference>
<evidence type="ECO:0000313" key="7">
    <source>
        <dbReference type="Proteomes" id="UP000326759"/>
    </source>
</evidence>
<dbReference type="PROSITE" id="PS50089">
    <property type="entry name" value="ZF_RING_2"/>
    <property type="match status" value="1"/>
</dbReference>
<evidence type="ECO:0000256" key="2">
    <source>
        <dbReference type="ARBA" id="ARBA00022771"/>
    </source>
</evidence>
<dbReference type="InterPro" id="IPR051435">
    <property type="entry name" value="RING_finger_E3_ubiq-ligases"/>
</dbReference>
<dbReference type="InterPro" id="IPR018957">
    <property type="entry name" value="Znf_C3HC4_RING-type"/>
</dbReference>
<name>A0A5N5TFQ4_9CRUS</name>
<feature type="domain" description="RING-type" evidence="5">
    <location>
        <begin position="17"/>
        <end position="59"/>
    </location>
</feature>
<proteinExistence type="predicted"/>
<dbReference type="GO" id="GO:0008270">
    <property type="term" value="F:zinc ion binding"/>
    <property type="evidence" value="ECO:0007669"/>
    <property type="project" value="UniProtKB-KW"/>
</dbReference>